<dbReference type="Pfam" id="PF04982">
    <property type="entry name" value="TM_HPP"/>
    <property type="match status" value="1"/>
</dbReference>
<dbReference type="Proteomes" id="UP001212841">
    <property type="component" value="Unassembled WGS sequence"/>
</dbReference>
<reference evidence="4" key="1">
    <citation type="submission" date="2020-05" db="EMBL/GenBank/DDBJ databases">
        <title>Phylogenomic resolution of chytrid fungi.</title>
        <authorList>
            <person name="Stajich J.E."/>
            <person name="Amses K."/>
            <person name="Simmons R."/>
            <person name="Seto K."/>
            <person name="Myers J."/>
            <person name="Bonds A."/>
            <person name="Quandt C.A."/>
            <person name="Barry K."/>
            <person name="Liu P."/>
            <person name="Grigoriev I."/>
            <person name="Longcore J.E."/>
            <person name="James T.Y."/>
        </authorList>
    </citation>
    <scope>NUCLEOTIDE SEQUENCE</scope>
    <source>
        <strain evidence="4">JEL0318</strain>
    </source>
</reference>
<proteinExistence type="predicted"/>
<feature type="transmembrane region" description="Helical" evidence="2">
    <location>
        <begin position="132"/>
        <end position="152"/>
    </location>
</feature>
<evidence type="ECO:0000256" key="2">
    <source>
        <dbReference type="SAM" id="Phobius"/>
    </source>
</evidence>
<evidence type="ECO:0000313" key="4">
    <source>
        <dbReference type="EMBL" id="KAJ3052958.1"/>
    </source>
</evidence>
<feature type="region of interest" description="Disordered" evidence="1">
    <location>
        <begin position="1"/>
        <end position="63"/>
    </location>
</feature>
<feature type="region of interest" description="Disordered" evidence="1">
    <location>
        <begin position="310"/>
        <end position="338"/>
    </location>
</feature>
<feature type="region of interest" description="Disordered" evidence="1">
    <location>
        <begin position="351"/>
        <end position="371"/>
    </location>
</feature>
<name>A0AAD5SGV1_9FUNG</name>
<gene>
    <name evidence="4" type="ORF">HK097_005356</name>
</gene>
<evidence type="ECO:0000313" key="5">
    <source>
        <dbReference type="Proteomes" id="UP001212841"/>
    </source>
</evidence>
<keyword evidence="5" id="KW-1185">Reference proteome</keyword>
<keyword evidence="2" id="KW-0812">Transmembrane</keyword>
<feature type="domain" description="HPP transmembrane region" evidence="3">
    <location>
        <begin position="100"/>
        <end position="273"/>
    </location>
</feature>
<feature type="transmembrane region" description="Helical" evidence="2">
    <location>
        <begin position="107"/>
        <end position="126"/>
    </location>
</feature>
<feature type="compositionally biased region" description="Low complexity" evidence="1">
    <location>
        <begin position="1"/>
        <end position="16"/>
    </location>
</feature>
<feature type="compositionally biased region" description="Polar residues" evidence="1">
    <location>
        <begin position="41"/>
        <end position="58"/>
    </location>
</feature>
<dbReference type="PANTHER" id="PTHR33741:SF5">
    <property type="entry name" value="TRANSMEMBRANE PROTEIN DDB_G0269096-RELATED"/>
    <property type="match status" value="1"/>
</dbReference>
<feature type="compositionally biased region" description="Basic and acidic residues" evidence="1">
    <location>
        <begin position="310"/>
        <end position="336"/>
    </location>
</feature>
<evidence type="ECO:0000259" key="3">
    <source>
        <dbReference type="Pfam" id="PF04982"/>
    </source>
</evidence>
<accession>A0AAD5SGV1</accession>
<dbReference type="InterPro" id="IPR007065">
    <property type="entry name" value="HPP"/>
</dbReference>
<protein>
    <recommendedName>
        <fullName evidence="3">HPP transmembrane region domain-containing protein</fullName>
    </recommendedName>
</protein>
<keyword evidence="2" id="KW-0472">Membrane</keyword>
<dbReference type="EMBL" id="JADGJD010000250">
    <property type="protein sequence ID" value="KAJ3052958.1"/>
    <property type="molecule type" value="Genomic_DNA"/>
</dbReference>
<dbReference type="InterPro" id="IPR058581">
    <property type="entry name" value="TM_HPP"/>
</dbReference>
<keyword evidence="2" id="KW-1133">Transmembrane helix</keyword>
<sequence length="371" mass="39393">MASHTESTLSTSTLTTAPYWESTPPLRPQRKDSVAPLSAHSIASSQDTLNQSLHTSSLSRKEKKGDAVIDINNHIHKRKLHHHLTRHPLHPHHPRGTLPPRLNIKQLVGSWLAAFLGILAVAAIHYNAPLLLAASVPGVVASFGATAVLIYGAIESPLAQPRSVIGGQVLSALVGVSVHKLSVLVCTSLNVPNPHPLAQTFACAFAVSLSVLVMHVTRTTHPPGGATALVAVMGGQDIWKLGYLYVASPVFLGSVVLLAVAVVANRSCGRWYPLYWYSPSKAKVEPPVVAEVVGHDALVDLEAGCEDQKSVHSVHDGGENGVDVREGDGGREREVEGDIAEVDSISVSSCSCRSGESRRYSELCTGGHPKS</sequence>
<comment type="caution">
    <text evidence="4">The sequence shown here is derived from an EMBL/GenBank/DDBJ whole genome shotgun (WGS) entry which is preliminary data.</text>
</comment>
<dbReference type="AlphaFoldDB" id="A0AAD5SGV1"/>
<evidence type="ECO:0000256" key="1">
    <source>
        <dbReference type="SAM" id="MobiDB-lite"/>
    </source>
</evidence>
<dbReference type="PANTHER" id="PTHR33741">
    <property type="entry name" value="TRANSMEMBRANE PROTEIN DDB_G0269096-RELATED"/>
    <property type="match status" value="1"/>
</dbReference>
<feature type="transmembrane region" description="Helical" evidence="2">
    <location>
        <begin position="243"/>
        <end position="264"/>
    </location>
</feature>
<organism evidence="4 5">
    <name type="scientific">Rhizophlyctis rosea</name>
    <dbReference type="NCBI Taxonomy" id="64517"/>
    <lineage>
        <taxon>Eukaryota</taxon>
        <taxon>Fungi</taxon>
        <taxon>Fungi incertae sedis</taxon>
        <taxon>Chytridiomycota</taxon>
        <taxon>Chytridiomycota incertae sedis</taxon>
        <taxon>Chytridiomycetes</taxon>
        <taxon>Rhizophlyctidales</taxon>
        <taxon>Rhizophlyctidaceae</taxon>
        <taxon>Rhizophlyctis</taxon>
    </lineage>
</organism>